<evidence type="ECO:0000313" key="2">
    <source>
        <dbReference type="EMBL" id="CAG8561435.1"/>
    </source>
</evidence>
<sequence length="93" mass="10768">MNSESLLNPKKREAPEPVGRPLKRLNQNDYISNNFKSDEDEKIDMLIKDIKRDPYFSDDNLEFIKFEHLKDVEYRLEGGFSNLASDLTLSGSS</sequence>
<gene>
    <name evidence="2" type="ORF">DERYTH_LOCUS5756</name>
</gene>
<dbReference type="EMBL" id="CAJVPY010002466">
    <property type="protein sequence ID" value="CAG8561435.1"/>
    <property type="molecule type" value="Genomic_DNA"/>
</dbReference>
<reference evidence="2" key="1">
    <citation type="submission" date="2021-06" db="EMBL/GenBank/DDBJ databases">
        <authorList>
            <person name="Kallberg Y."/>
            <person name="Tangrot J."/>
            <person name="Rosling A."/>
        </authorList>
    </citation>
    <scope>NUCLEOTIDE SEQUENCE</scope>
    <source>
        <strain evidence="2">MA453B</strain>
    </source>
</reference>
<dbReference type="AlphaFoldDB" id="A0A9N9FUP9"/>
<keyword evidence="3" id="KW-1185">Reference proteome</keyword>
<evidence type="ECO:0000256" key="1">
    <source>
        <dbReference type="SAM" id="MobiDB-lite"/>
    </source>
</evidence>
<evidence type="ECO:0000313" key="3">
    <source>
        <dbReference type="Proteomes" id="UP000789405"/>
    </source>
</evidence>
<proteinExistence type="predicted"/>
<organism evidence="2 3">
    <name type="scientific">Dentiscutata erythropus</name>
    <dbReference type="NCBI Taxonomy" id="1348616"/>
    <lineage>
        <taxon>Eukaryota</taxon>
        <taxon>Fungi</taxon>
        <taxon>Fungi incertae sedis</taxon>
        <taxon>Mucoromycota</taxon>
        <taxon>Glomeromycotina</taxon>
        <taxon>Glomeromycetes</taxon>
        <taxon>Diversisporales</taxon>
        <taxon>Gigasporaceae</taxon>
        <taxon>Dentiscutata</taxon>
    </lineage>
</organism>
<accession>A0A9N9FUP9</accession>
<protein>
    <submittedName>
        <fullName evidence="2">15286_t:CDS:1</fullName>
    </submittedName>
</protein>
<dbReference type="Proteomes" id="UP000789405">
    <property type="component" value="Unassembled WGS sequence"/>
</dbReference>
<feature type="region of interest" description="Disordered" evidence="1">
    <location>
        <begin position="1"/>
        <end position="25"/>
    </location>
</feature>
<name>A0A9N9FUP9_9GLOM</name>
<comment type="caution">
    <text evidence="2">The sequence shown here is derived from an EMBL/GenBank/DDBJ whole genome shotgun (WGS) entry which is preliminary data.</text>
</comment>